<feature type="region of interest" description="Disordered" evidence="1">
    <location>
        <begin position="257"/>
        <end position="299"/>
    </location>
</feature>
<protein>
    <recommendedName>
        <fullName evidence="4">Disease resistance protein</fullName>
    </recommendedName>
</protein>
<name>A0A8S2AQ82_ARAAE</name>
<keyword evidence="3" id="KW-1185">Reference proteome</keyword>
<organism evidence="2 3">
    <name type="scientific">Arabidopsis arenosa</name>
    <name type="common">Sand rock-cress</name>
    <name type="synonym">Cardaminopsis arenosa</name>
    <dbReference type="NCBI Taxonomy" id="38785"/>
    <lineage>
        <taxon>Eukaryota</taxon>
        <taxon>Viridiplantae</taxon>
        <taxon>Streptophyta</taxon>
        <taxon>Embryophyta</taxon>
        <taxon>Tracheophyta</taxon>
        <taxon>Spermatophyta</taxon>
        <taxon>Magnoliopsida</taxon>
        <taxon>eudicotyledons</taxon>
        <taxon>Gunneridae</taxon>
        <taxon>Pentapetalae</taxon>
        <taxon>rosids</taxon>
        <taxon>malvids</taxon>
        <taxon>Brassicales</taxon>
        <taxon>Brassicaceae</taxon>
        <taxon>Camelineae</taxon>
        <taxon>Arabidopsis</taxon>
    </lineage>
</organism>
<dbReference type="Gene3D" id="3.80.10.10">
    <property type="entry name" value="Ribonuclease Inhibitor"/>
    <property type="match status" value="1"/>
</dbReference>
<accession>A0A8S2AQ82</accession>
<gene>
    <name evidence="2" type="ORF">AARE701A_LOCUS15524</name>
</gene>
<dbReference type="SUPFAM" id="SSF52058">
    <property type="entry name" value="L domain-like"/>
    <property type="match status" value="1"/>
</dbReference>
<dbReference type="InterPro" id="IPR032675">
    <property type="entry name" value="LRR_dom_sf"/>
</dbReference>
<dbReference type="Proteomes" id="UP000682877">
    <property type="component" value="Chromosome 6"/>
</dbReference>
<reference evidence="2" key="1">
    <citation type="submission" date="2021-01" db="EMBL/GenBank/DDBJ databases">
        <authorList>
            <person name="Bezrukov I."/>
        </authorList>
    </citation>
    <scope>NUCLEOTIDE SEQUENCE</scope>
</reference>
<sequence length="299" mass="34045">MIGCGNVTEFPCVPYTVSKLYLDLSGIKEIPPWISDLYGLKELSMAFCSDLREISPKICELEQLESLNFKGCYNVREFPAEIFQSFCQWHALELTLINIGENSLPMYTAETTYDFPLNLDLAGNDFESIPDSVVRQACVVLPPGDELDDVPFRLFQISCYVRGRHSTTVYKWPEIYVNESDETDDRLLENHLFILNSYFTLEEDNIPESEMLFDFKCLGIKVYPDTISSNIFGCGVQLLEPCSCEYDSVAHPELSTLPLEEEDEGNNNSMAVTRRSNKRERSSVAEGLERTSKNLRISN</sequence>
<evidence type="ECO:0000256" key="1">
    <source>
        <dbReference type="SAM" id="MobiDB-lite"/>
    </source>
</evidence>
<dbReference type="AlphaFoldDB" id="A0A8S2AQ82"/>
<dbReference type="EMBL" id="LR999456">
    <property type="protein sequence ID" value="CAE6107372.1"/>
    <property type="molecule type" value="Genomic_DNA"/>
</dbReference>
<proteinExistence type="predicted"/>
<evidence type="ECO:0000313" key="3">
    <source>
        <dbReference type="Proteomes" id="UP000682877"/>
    </source>
</evidence>
<evidence type="ECO:0000313" key="2">
    <source>
        <dbReference type="EMBL" id="CAE6107372.1"/>
    </source>
</evidence>
<feature type="compositionally biased region" description="Basic and acidic residues" evidence="1">
    <location>
        <begin position="279"/>
        <end position="292"/>
    </location>
</feature>
<evidence type="ECO:0008006" key="4">
    <source>
        <dbReference type="Google" id="ProtNLM"/>
    </source>
</evidence>